<feature type="transmembrane region" description="Helical" evidence="1">
    <location>
        <begin position="26"/>
        <end position="44"/>
    </location>
</feature>
<organism evidence="2 3">
    <name type="scientific">Methanobrevibacter millerae</name>
    <dbReference type="NCBI Taxonomy" id="230361"/>
    <lineage>
        <taxon>Archaea</taxon>
        <taxon>Methanobacteriati</taxon>
        <taxon>Methanobacteriota</taxon>
        <taxon>Methanomada group</taxon>
        <taxon>Methanobacteria</taxon>
        <taxon>Methanobacteriales</taxon>
        <taxon>Methanobacteriaceae</taxon>
        <taxon>Methanobrevibacter</taxon>
    </lineage>
</organism>
<dbReference type="Proteomes" id="UP000713479">
    <property type="component" value="Unassembled WGS sequence"/>
</dbReference>
<feature type="transmembrane region" description="Helical" evidence="1">
    <location>
        <begin position="50"/>
        <end position="71"/>
    </location>
</feature>
<keyword evidence="1" id="KW-0812">Transmembrane</keyword>
<reference evidence="2" key="1">
    <citation type="submission" date="2019-04" db="EMBL/GenBank/DDBJ databases">
        <title>Evolution of Biomass-Degrading Anaerobic Consortia Revealed by Metagenomics.</title>
        <authorList>
            <person name="Peng X."/>
        </authorList>
    </citation>
    <scope>NUCLEOTIDE SEQUENCE</scope>
    <source>
        <strain evidence="2">SIG13</strain>
    </source>
</reference>
<gene>
    <name evidence="2" type="ORF">E7Z74_07345</name>
</gene>
<comment type="caution">
    <text evidence="2">The sequence shown here is derived from an EMBL/GenBank/DDBJ whole genome shotgun (WGS) entry which is preliminary data.</text>
</comment>
<keyword evidence="1" id="KW-0472">Membrane</keyword>
<protein>
    <submittedName>
        <fullName evidence="2">Uncharacterized protein</fullName>
    </submittedName>
</protein>
<sequence>MSRKNTGDEKMSLLDQIKENWNKNPLIIRVTFILLVISFIYDMVTGQTFSIFFSVCLLLFIIAELVNWFYYKKE</sequence>
<evidence type="ECO:0000313" key="3">
    <source>
        <dbReference type="Proteomes" id="UP000713479"/>
    </source>
</evidence>
<accession>A0A8T3VMB0</accession>
<proteinExistence type="predicted"/>
<name>A0A8T3VMB0_9EURY</name>
<dbReference type="EMBL" id="SUTF01000008">
    <property type="protein sequence ID" value="MBE6511060.1"/>
    <property type="molecule type" value="Genomic_DNA"/>
</dbReference>
<evidence type="ECO:0000256" key="1">
    <source>
        <dbReference type="SAM" id="Phobius"/>
    </source>
</evidence>
<evidence type="ECO:0000313" key="2">
    <source>
        <dbReference type="EMBL" id="MBE6511060.1"/>
    </source>
</evidence>
<dbReference type="AlphaFoldDB" id="A0A8T3VMB0"/>
<keyword evidence="1" id="KW-1133">Transmembrane helix</keyword>